<accession>A0A7C3KE06</accession>
<sequence length="144" mass="16718">MLTQTESTVQLFLEGRLPKSEWTHAAHLRVGLWYVMQLSPGQSLIFLRDRIRQYNVACGVANTETQGYHETITRFYVWLIAQFLQQADRSPSLDELADQLIAYADQHSVFHYYSRARLMSVEARFGWVEPDLLAIAMPQDFFST</sequence>
<gene>
    <name evidence="1" type="ORF">ENR64_04495</name>
</gene>
<dbReference type="EMBL" id="DSRU01000050">
    <property type="protein sequence ID" value="HFM97022.1"/>
    <property type="molecule type" value="Genomic_DNA"/>
</dbReference>
<evidence type="ECO:0000313" key="1">
    <source>
        <dbReference type="EMBL" id="HFM97022.1"/>
    </source>
</evidence>
<organism evidence="1">
    <name type="scientific">Oscillatoriales cyanobacterium SpSt-418</name>
    <dbReference type="NCBI Taxonomy" id="2282169"/>
    <lineage>
        <taxon>Bacteria</taxon>
        <taxon>Bacillati</taxon>
        <taxon>Cyanobacteriota</taxon>
        <taxon>Cyanophyceae</taxon>
        <taxon>Oscillatoriophycideae</taxon>
        <taxon>Oscillatoriales</taxon>
    </lineage>
</organism>
<name>A0A7C3KE06_9CYAN</name>
<reference evidence="1" key="1">
    <citation type="journal article" date="2020" name="mSystems">
        <title>Genome- and Community-Level Interaction Insights into Carbon Utilization and Element Cycling Functions of Hydrothermarchaeota in Hydrothermal Sediment.</title>
        <authorList>
            <person name="Zhou Z."/>
            <person name="Liu Y."/>
            <person name="Xu W."/>
            <person name="Pan J."/>
            <person name="Luo Z.H."/>
            <person name="Li M."/>
        </authorList>
    </citation>
    <scope>NUCLEOTIDE SEQUENCE [LARGE SCALE GENOMIC DNA]</scope>
    <source>
        <strain evidence="1">SpSt-418</strain>
    </source>
</reference>
<comment type="caution">
    <text evidence="1">The sequence shown here is derived from an EMBL/GenBank/DDBJ whole genome shotgun (WGS) entry which is preliminary data.</text>
</comment>
<protein>
    <submittedName>
        <fullName evidence="1">Uncharacterized protein</fullName>
    </submittedName>
</protein>
<proteinExistence type="predicted"/>
<dbReference type="AlphaFoldDB" id="A0A7C3KE06"/>